<protein>
    <submittedName>
        <fullName evidence="1">Uncharacterized protein</fullName>
    </submittedName>
</protein>
<name>A0ABR3M8Y8_9TELE</name>
<organism evidence="1 2">
    <name type="scientific">Cirrhinus molitorella</name>
    <name type="common">mud carp</name>
    <dbReference type="NCBI Taxonomy" id="172907"/>
    <lineage>
        <taxon>Eukaryota</taxon>
        <taxon>Metazoa</taxon>
        <taxon>Chordata</taxon>
        <taxon>Craniata</taxon>
        <taxon>Vertebrata</taxon>
        <taxon>Euteleostomi</taxon>
        <taxon>Actinopterygii</taxon>
        <taxon>Neopterygii</taxon>
        <taxon>Teleostei</taxon>
        <taxon>Ostariophysi</taxon>
        <taxon>Cypriniformes</taxon>
        <taxon>Cyprinidae</taxon>
        <taxon>Labeoninae</taxon>
        <taxon>Labeonini</taxon>
        <taxon>Cirrhinus</taxon>
    </lineage>
</organism>
<dbReference type="Proteomes" id="UP001558613">
    <property type="component" value="Unassembled WGS sequence"/>
</dbReference>
<gene>
    <name evidence="1" type="ORF">QQF64_006809</name>
</gene>
<comment type="caution">
    <text evidence="1">The sequence shown here is derived from an EMBL/GenBank/DDBJ whole genome shotgun (WGS) entry which is preliminary data.</text>
</comment>
<proteinExistence type="predicted"/>
<accession>A0ABR3M8Y8</accession>
<sequence length="108" mass="12127">MLSEHLRRACAAPCHRCRVEVITLNISHSFYKNCTAARKVKLSLITKTAVMDSKHEVKRGLISKHKSRHPATYIVANKNNISSLILACSPRSPSSPHSDITHTHTRFL</sequence>
<dbReference type="EMBL" id="JAYMGO010000014">
    <property type="protein sequence ID" value="KAL1261544.1"/>
    <property type="molecule type" value="Genomic_DNA"/>
</dbReference>
<evidence type="ECO:0000313" key="2">
    <source>
        <dbReference type="Proteomes" id="UP001558613"/>
    </source>
</evidence>
<keyword evidence="2" id="KW-1185">Reference proteome</keyword>
<evidence type="ECO:0000313" key="1">
    <source>
        <dbReference type="EMBL" id="KAL1261544.1"/>
    </source>
</evidence>
<reference evidence="1 2" key="1">
    <citation type="submission" date="2023-09" db="EMBL/GenBank/DDBJ databases">
        <authorList>
            <person name="Wang M."/>
        </authorList>
    </citation>
    <scope>NUCLEOTIDE SEQUENCE [LARGE SCALE GENOMIC DNA]</scope>
    <source>
        <strain evidence="1">GT-2023</strain>
        <tissue evidence="1">Liver</tissue>
    </source>
</reference>